<feature type="transmembrane region" description="Helical" evidence="6">
    <location>
        <begin position="82"/>
        <end position="103"/>
    </location>
</feature>
<gene>
    <name evidence="7" type="ORF">FDP08_03760</name>
</gene>
<feature type="transmembrane region" description="Helical" evidence="6">
    <location>
        <begin position="219"/>
        <end position="242"/>
    </location>
</feature>
<organism evidence="7 8">
    <name type="scientific">Marinobacter panjinensis</name>
    <dbReference type="NCBI Taxonomy" id="2576384"/>
    <lineage>
        <taxon>Bacteria</taxon>
        <taxon>Pseudomonadati</taxon>
        <taxon>Pseudomonadota</taxon>
        <taxon>Gammaproteobacteria</taxon>
        <taxon>Pseudomonadales</taxon>
        <taxon>Marinobacteraceae</taxon>
        <taxon>Marinobacter</taxon>
    </lineage>
</organism>
<keyword evidence="5 6" id="KW-0472">Membrane</keyword>
<dbReference type="InterPro" id="IPR050833">
    <property type="entry name" value="Poly_Biosynth_Transport"/>
</dbReference>
<dbReference type="PANTHER" id="PTHR30250">
    <property type="entry name" value="PST FAMILY PREDICTED COLANIC ACID TRANSPORTER"/>
    <property type="match status" value="1"/>
</dbReference>
<feature type="transmembrane region" description="Helical" evidence="6">
    <location>
        <begin position="115"/>
        <end position="137"/>
    </location>
</feature>
<protein>
    <recommendedName>
        <fullName evidence="9">Polysaccharide biosynthesis protein C-terminal domain-containing protein</fullName>
    </recommendedName>
</protein>
<sequence>MSRVLFSVGVIQVFIILTGMIRAKILSMVLGPSGFGIIATIDQVVITVVQVAGFGIPFFSLKFMSRAHSEGSSRLQTVYSSFLSGLLLLSLLTTGIVIGITYWNPAIFGVELAPYKLFIIIALLNVPAMMLGIFFVHTLAAAQMTSASATLNLVVTFCLAFAASSAAWLFGMNAIYICVAITGVVTTVGSVWHIKRKLSLNISDPSAGILKELRRSPEIISFSLFGHAALSAYSIAMLIARYEVFSTMGEAQAGFLQAMFGIALALGAISGPLNILYLTPILNRNIPNQEKFDNAHEFQGLMILIIFMLSLPFLLFPKLALTILYSSEFRPASGYLYLFIFWQSMYVIVNVYQQLLVGLDDVKFFSISTLLSYIVAIVATPFLVERFGLPGAALSLSLSVFLNGLAIPWRLSTRFKTNIPSGVWLRIILCLAGILFTGLLFPYLEEFSVIGFSARVIYVALLIPIFWKLLPLEQKRMVLDQISRIRTRGTDGNG</sequence>
<feature type="transmembrane region" description="Helical" evidence="6">
    <location>
        <begin position="335"/>
        <end position="352"/>
    </location>
</feature>
<evidence type="ECO:0000256" key="5">
    <source>
        <dbReference type="ARBA" id="ARBA00023136"/>
    </source>
</evidence>
<feature type="transmembrane region" description="Helical" evidence="6">
    <location>
        <begin position="390"/>
        <end position="411"/>
    </location>
</feature>
<evidence type="ECO:0000313" key="7">
    <source>
        <dbReference type="EMBL" id="TKV67264.1"/>
    </source>
</evidence>
<name>A0A4U6R0S8_9GAMM</name>
<comment type="caution">
    <text evidence="7">The sequence shown here is derived from an EMBL/GenBank/DDBJ whole genome shotgun (WGS) entry which is preliminary data.</text>
</comment>
<dbReference type="AlphaFoldDB" id="A0A4U6R0S8"/>
<dbReference type="GO" id="GO:0005886">
    <property type="term" value="C:plasma membrane"/>
    <property type="evidence" value="ECO:0007669"/>
    <property type="project" value="UniProtKB-SubCell"/>
</dbReference>
<keyword evidence="4 6" id="KW-1133">Transmembrane helix</keyword>
<keyword evidence="3 6" id="KW-0812">Transmembrane</keyword>
<dbReference type="PANTHER" id="PTHR30250:SF11">
    <property type="entry name" value="O-ANTIGEN TRANSPORTER-RELATED"/>
    <property type="match status" value="1"/>
</dbReference>
<dbReference type="OrthoDB" id="9769862at2"/>
<dbReference type="Pfam" id="PF01943">
    <property type="entry name" value="Polysacc_synt"/>
    <property type="match status" value="1"/>
</dbReference>
<comment type="subcellular location">
    <subcellularLocation>
        <location evidence="1">Cell membrane</location>
        <topology evidence="1">Multi-pass membrane protein</topology>
    </subcellularLocation>
</comment>
<feature type="transmembrane region" description="Helical" evidence="6">
    <location>
        <begin position="254"/>
        <end position="277"/>
    </location>
</feature>
<dbReference type="Proteomes" id="UP000308488">
    <property type="component" value="Unassembled WGS sequence"/>
</dbReference>
<evidence type="ECO:0000256" key="1">
    <source>
        <dbReference type="ARBA" id="ARBA00004651"/>
    </source>
</evidence>
<feature type="transmembrane region" description="Helical" evidence="6">
    <location>
        <begin position="447"/>
        <end position="467"/>
    </location>
</feature>
<feature type="transmembrane region" description="Helical" evidence="6">
    <location>
        <begin position="174"/>
        <end position="194"/>
    </location>
</feature>
<proteinExistence type="predicted"/>
<reference evidence="7 8" key="1">
    <citation type="submission" date="2019-05" db="EMBL/GenBank/DDBJ databases">
        <title>Marinobacter panjinensis sp. nov., a moderately halophilic bacterium isolated from sea tidal flat environment.</title>
        <authorList>
            <person name="Yang W."/>
            <person name="An M."/>
            <person name="He W."/>
            <person name="Luo X."/>
            <person name="Zhu L."/>
            <person name="Chen G."/>
            <person name="Zhang Y."/>
            <person name="Wang Y."/>
        </authorList>
    </citation>
    <scope>NUCLEOTIDE SEQUENCE [LARGE SCALE GENOMIC DNA]</scope>
    <source>
        <strain evidence="7 8">PJ-16</strain>
    </source>
</reference>
<evidence type="ECO:0000256" key="4">
    <source>
        <dbReference type="ARBA" id="ARBA00022989"/>
    </source>
</evidence>
<keyword evidence="2" id="KW-1003">Cell membrane</keyword>
<keyword evidence="8" id="KW-1185">Reference proteome</keyword>
<dbReference type="InterPro" id="IPR002797">
    <property type="entry name" value="Polysacc_synth"/>
</dbReference>
<feature type="transmembrane region" description="Helical" evidence="6">
    <location>
        <begin position="149"/>
        <end position="168"/>
    </location>
</feature>
<evidence type="ECO:0008006" key="9">
    <source>
        <dbReference type="Google" id="ProtNLM"/>
    </source>
</evidence>
<accession>A0A4U6R0S8</accession>
<evidence type="ECO:0000313" key="8">
    <source>
        <dbReference type="Proteomes" id="UP000308488"/>
    </source>
</evidence>
<dbReference type="RefSeq" id="WP_137434683.1">
    <property type="nucleotide sequence ID" value="NZ_JANRHC010000005.1"/>
</dbReference>
<feature type="transmembrane region" description="Helical" evidence="6">
    <location>
        <begin position="298"/>
        <end position="315"/>
    </location>
</feature>
<evidence type="ECO:0000256" key="6">
    <source>
        <dbReference type="SAM" id="Phobius"/>
    </source>
</evidence>
<feature type="transmembrane region" description="Helical" evidence="6">
    <location>
        <begin position="33"/>
        <end position="61"/>
    </location>
</feature>
<feature type="transmembrane region" description="Helical" evidence="6">
    <location>
        <begin position="364"/>
        <end position="384"/>
    </location>
</feature>
<evidence type="ECO:0000256" key="3">
    <source>
        <dbReference type="ARBA" id="ARBA00022692"/>
    </source>
</evidence>
<evidence type="ECO:0000256" key="2">
    <source>
        <dbReference type="ARBA" id="ARBA00022475"/>
    </source>
</evidence>
<feature type="transmembrane region" description="Helical" evidence="6">
    <location>
        <begin position="423"/>
        <end position="441"/>
    </location>
</feature>
<dbReference type="EMBL" id="SZYH01000001">
    <property type="protein sequence ID" value="TKV67264.1"/>
    <property type="molecule type" value="Genomic_DNA"/>
</dbReference>